<organism evidence="6 7">
    <name type="scientific">Enhygromyxa salina</name>
    <dbReference type="NCBI Taxonomy" id="215803"/>
    <lineage>
        <taxon>Bacteria</taxon>
        <taxon>Pseudomonadati</taxon>
        <taxon>Myxococcota</taxon>
        <taxon>Polyangia</taxon>
        <taxon>Nannocystales</taxon>
        <taxon>Nannocystaceae</taxon>
        <taxon>Enhygromyxa</taxon>
    </lineage>
</organism>
<dbReference type="Gene3D" id="3.40.190.10">
    <property type="entry name" value="Periplasmic binding protein-like II"/>
    <property type="match status" value="2"/>
</dbReference>
<reference evidence="6 7" key="1">
    <citation type="submission" date="2018-03" db="EMBL/GenBank/DDBJ databases">
        <title>Draft Genome Sequences of the Obligatory Marine Myxobacteria Enhygromyxa salina SWB007.</title>
        <authorList>
            <person name="Poehlein A."/>
            <person name="Moghaddam J.A."/>
            <person name="Harms H."/>
            <person name="Alanjari M."/>
            <person name="Koenig G.M."/>
            <person name="Daniel R."/>
            <person name="Schaeberle T.F."/>
        </authorList>
    </citation>
    <scope>NUCLEOTIDE SEQUENCE [LARGE SCALE GENOMIC DNA]</scope>
    <source>
        <strain evidence="6 7">SWB007</strain>
    </source>
</reference>
<evidence type="ECO:0000259" key="5">
    <source>
        <dbReference type="PROSITE" id="PS50931"/>
    </source>
</evidence>
<dbReference type="Gene3D" id="1.10.10.10">
    <property type="entry name" value="Winged helix-like DNA-binding domain superfamily/Winged helix DNA-binding domain"/>
    <property type="match status" value="1"/>
</dbReference>
<dbReference type="PANTHER" id="PTHR30126:SF40">
    <property type="entry name" value="HTH-TYPE TRANSCRIPTIONAL REGULATOR GLTR"/>
    <property type="match status" value="1"/>
</dbReference>
<keyword evidence="4" id="KW-0804">Transcription</keyword>
<evidence type="ECO:0000313" key="6">
    <source>
        <dbReference type="EMBL" id="PRQ03955.1"/>
    </source>
</evidence>
<evidence type="ECO:0000256" key="1">
    <source>
        <dbReference type="ARBA" id="ARBA00009437"/>
    </source>
</evidence>
<keyword evidence="3" id="KW-0238">DNA-binding</keyword>
<dbReference type="CDD" id="cd05466">
    <property type="entry name" value="PBP2_LTTR_substrate"/>
    <property type="match status" value="1"/>
</dbReference>
<dbReference type="Proteomes" id="UP000238823">
    <property type="component" value="Unassembled WGS sequence"/>
</dbReference>
<feature type="domain" description="HTH lysR-type" evidence="5">
    <location>
        <begin position="1"/>
        <end position="58"/>
    </location>
</feature>
<dbReference type="InterPro" id="IPR036388">
    <property type="entry name" value="WH-like_DNA-bd_sf"/>
</dbReference>
<dbReference type="PROSITE" id="PS50931">
    <property type="entry name" value="HTH_LYSR"/>
    <property type="match status" value="1"/>
</dbReference>
<accession>A0A2S9YFS5</accession>
<dbReference type="Pfam" id="PF03466">
    <property type="entry name" value="LysR_substrate"/>
    <property type="match status" value="1"/>
</dbReference>
<dbReference type="InterPro" id="IPR005119">
    <property type="entry name" value="LysR_subst-bd"/>
</dbReference>
<dbReference type="AlphaFoldDB" id="A0A2S9YFS5"/>
<dbReference type="SUPFAM" id="SSF53850">
    <property type="entry name" value="Periplasmic binding protein-like II"/>
    <property type="match status" value="1"/>
</dbReference>
<proteinExistence type="inferred from homology"/>
<keyword evidence="2" id="KW-0805">Transcription regulation</keyword>
<evidence type="ECO:0000313" key="7">
    <source>
        <dbReference type="Proteomes" id="UP000238823"/>
    </source>
</evidence>
<dbReference type="PANTHER" id="PTHR30126">
    <property type="entry name" value="HTH-TYPE TRANSCRIPTIONAL REGULATOR"/>
    <property type="match status" value="1"/>
</dbReference>
<dbReference type="GO" id="GO:0000976">
    <property type="term" value="F:transcription cis-regulatory region binding"/>
    <property type="evidence" value="ECO:0007669"/>
    <property type="project" value="TreeGrafter"/>
</dbReference>
<comment type="similarity">
    <text evidence="1">Belongs to the LysR transcriptional regulatory family.</text>
</comment>
<dbReference type="Pfam" id="PF00126">
    <property type="entry name" value="HTH_1"/>
    <property type="match status" value="1"/>
</dbReference>
<evidence type="ECO:0000256" key="4">
    <source>
        <dbReference type="ARBA" id="ARBA00023163"/>
    </source>
</evidence>
<dbReference type="RefSeq" id="WP_106092046.1">
    <property type="nucleotide sequence ID" value="NZ_PVNL01000105.1"/>
</dbReference>
<evidence type="ECO:0000256" key="2">
    <source>
        <dbReference type="ARBA" id="ARBA00023015"/>
    </source>
</evidence>
<dbReference type="InterPro" id="IPR000847">
    <property type="entry name" value="LysR_HTH_N"/>
</dbReference>
<dbReference type="SUPFAM" id="SSF46785">
    <property type="entry name" value="Winged helix' DNA-binding domain"/>
    <property type="match status" value="1"/>
</dbReference>
<name>A0A2S9YFS5_9BACT</name>
<dbReference type="EMBL" id="PVNL01000105">
    <property type="protein sequence ID" value="PRQ03955.1"/>
    <property type="molecule type" value="Genomic_DNA"/>
</dbReference>
<protein>
    <submittedName>
        <fullName evidence="6">HTH-type transcriptional regulator YofA</fullName>
    </submittedName>
</protein>
<dbReference type="PRINTS" id="PR00039">
    <property type="entry name" value="HTHLYSR"/>
</dbReference>
<dbReference type="FunFam" id="1.10.10.10:FF:000001">
    <property type="entry name" value="LysR family transcriptional regulator"/>
    <property type="match status" value="1"/>
</dbReference>
<dbReference type="InterPro" id="IPR036390">
    <property type="entry name" value="WH_DNA-bd_sf"/>
</dbReference>
<comment type="caution">
    <text evidence="6">The sequence shown here is derived from an EMBL/GenBank/DDBJ whole genome shotgun (WGS) entry which is preliminary data.</text>
</comment>
<dbReference type="GO" id="GO:0003700">
    <property type="term" value="F:DNA-binding transcription factor activity"/>
    <property type="evidence" value="ECO:0007669"/>
    <property type="project" value="InterPro"/>
</dbReference>
<gene>
    <name evidence="6" type="primary">yofA_2</name>
    <name evidence="6" type="ORF">ENSA7_51520</name>
</gene>
<sequence>MDLAHLRYFRAIAEAGNLTAAAKKLGVAQSTLTATVKKLEEHLGSKLLLRNPRGVTVTPTGQALATSACEILAMVDETEQRIRGLECEDAGQFVIGCHESLGAYFLPAFMRGFLDARPGIEIGVWNGTSAAVREAVLAREVHFGLVVNPLPHGELVMIEAFRDAVAIMGRRDDLARAGSREDIEARLRGVPLIYAARVEQCQQIVNALTGLDLAPARLLTTGDLELTKTLVLAGLGVGILPRRVADYGHEGELAILHPSLPQVPDRILLCFRADAHRTAAWRRTKQALLAHAERIAPIPGER</sequence>
<dbReference type="OrthoDB" id="5503117at2"/>
<evidence type="ECO:0000256" key="3">
    <source>
        <dbReference type="ARBA" id="ARBA00023125"/>
    </source>
</evidence>